<dbReference type="AlphaFoldDB" id="A0A7R9E9Y6"/>
<evidence type="ECO:0000259" key="2">
    <source>
        <dbReference type="Pfam" id="PF00135"/>
    </source>
</evidence>
<dbReference type="EMBL" id="OB793858">
    <property type="protein sequence ID" value="CAD7428780.1"/>
    <property type="molecule type" value="Genomic_DNA"/>
</dbReference>
<accession>A0A7R9E9Y6</accession>
<dbReference type="Gene3D" id="3.40.50.1820">
    <property type="entry name" value="alpha/beta hydrolase"/>
    <property type="match status" value="1"/>
</dbReference>
<dbReference type="Pfam" id="PF00135">
    <property type="entry name" value="COesterase"/>
    <property type="match status" value="1"/>
</dbReference>
<feature type="domain" description="Carboxylesterase type B" evidence="2">
    <location>
        <begin position="65"/>
        <end position="112"/>
    </location>
</feature>
<sequence length="145" mass="16462">MQPLKQRVARVARSRAPVWPPLIATNVFYPYGPENRSPPYISRTPNLQPFSLEKQYTVKIKSLYPPQAPESWEGERDATTEGAVAPQITYLLNKYAGKEDCLYLNVHTPQAVLPSYPPRKSSISRYFDNSVFLHPVNVLTPFSPT</sequence>
<dbReference type="SUPFAM" id="SSF53474">
    <property type="entry name" value="alpha/beta-Hydrolases"/>
    <property type="match status" value="1"/>
</dbReference>
<reference evidence="3" key="1">
    <citation type="submission" date="2020-11" db="EMBL/GenBank/DDBJ databases">
        <authorList>
            <person name="Tran Van P."/>
        </authorList>
    </citation>
    <scope>NUCLEOTIDE SEQUENCE</scope>
</reference>
<organism evidence="3">
    <name type="scientific">Timema monikensis</name>
    <dbReference type="NCBI Taxonomy" id="170555"/>
    <lineage>
        <taxon>Eukaryota</taxon>
        <taxon>Metazoa</taxon>
        <taxon>Ecdysozoa</taxon>
        <taxon>Arthropoda</taxon>
        <taxon>Hexapoda</taxon>
        <taxon>Insecta</taxon>
        <taxon>Pterygota</taxon>
        <taxon>Neoptera</taxon>
        <taxon>Polyneoptera</taxon>
        <taxon>Phasmatodea</taxon>
        <taxon>Timematodea</taxon>
        <taxon>Timematoidea</taxon>
        <taxon>Timematidae</taxon>
        <taxon>Timema</taxon>
    </lineage>
</organism>
<evidence type="ECO:0000313" key="3">
    <source>
        <dbReference type="EMBL" id="CAD7428780.1"/>
    </source>
</evidence>
<gene>
    <name evidence="3" type="ORF">TMSB3V08_LOCUS5573</name>
</gene>
<dbReference type="InterPro" id="IPR002018">
    <property type="entry name" value="CarbesteraseB"/>
</dbReference>
<evidence type="ECO:0000256" key="1">
    <source>
        <dbReference type="ARBA" id="ARBA00023180"/>
    </source>
</evidence>
<protein>
    <recommendedName>
        <fullName evidence="2">Carboxylesterase type B domain-containing protein</fullName>
    </recommendedName>
</protein>
<proteinExistence type="predicted"/>
<name>A0A7R9E9Y6_9NEOP</name>
<dbReference type="InterPro" id="IPR029058">
    <property type="entry name" value="AB_hydrolase_fold"/>
</dbReference>
<keyword evidence="1" id="KW-0325">Glycoprotein</keyword>